<dbReference type="PANTHER" id="PTHR46704:SF1">
    <property type="entry name" value="TELOMERE LENGTH REGULATION PROTEIN TEL2 HOMOLOG"/>
    <property type="match status" value="1"/>
</dbReference>
<gene>
    <name evidence="1" type="ORF">PR048_022024</name>
</gene>
<proteinExistence type="predicted"/>
<sequence>MLDATFGGWAVLAIGVITQAQELKMTLKSLSRRTRVWCPILLVTPTDLTVVHQAKTCDVFVRPYSAHMVEILRIDYAPLRVGVLFGSFESTAACCLVLAAFCTAVLQTVFILGSLSEYWPVATLGEKGVQSIFCAAGERNVTINVMVGQKVHKDCRKDFCNRTRIEAEKKRKRNEDDESTTAGIALRLAPLESKSSWVFVKCLKMVKKHLQDFSDMMKELLDGTDLQPYDKTHEESSIRNLWTLLPSIMPENNLVAAAIDQALIQACRPRAVIAPLQLALGIQMQHHYRSRFFTVTLDKLGFYSSYHEVRQFEKCAAQLTDQNPMEVDSISFLQLLVDNVDHDICTIDGKGTFHGSVPVSRRDVSLEDEEGLPVFHIITSKSFRIRNLCLIHFLHLLFQNKLTQHICYGICPGFYMKCVEHGRLQCKQDIYTGKEYSGKTEIIFLPMIDHNPSALSCIYPTLLFICSEASRCRKKAIVTFDQALYWKSQIIINTEPTNSSIKSLKLLLRGFHLRMSFLSSIGTIMKGSGSLGIFETVYPHKAVSNILSGKAVSRALHAYFMVDLALNLLALCEAHGFSIDDENIEDKIFGFQYVKVLNEEKINELDKKHPEVASEFCKGKFVVRHCNRFWAGLSPDLVTEQTLMRSLKGIGGLTHGGGMTENQRSVWVLAMPVSSQVNSSMQELTRLSYCTREQHKEVSQNYMKRDATDTRRLLDYLMQVQPFWKGKELINIVNGVTASENVNVDEANEVGETVLLNMAGVLLNMAGNFSDMFSFTMTDQVITMAFKKSIHTKNRSFRMEHSQLFKRLTVVALKGEMNLKNVMPHEFFGFGKQIALHLAKSDATFKKAAIVLNSENLSKEEIIAAGEQVTTRVYKGHDNESLLTLRMSVFEHKVCMLTDFVHPETLPPTPSAVKYHPLRVYIQIMEWKVLSSLIRAEYWGWQLRNGMYFPVMTNIRPAPDSILKSNYNDHAPPLGAKKTAFDTCPRGAKLNNNYVLGLVTSNNDFRYFGLKGAKSLELLSLPYELADPRSHFYLVVCWAAAGVASAGDSFPGMARAGECLGCSQMVKCSGFTDDF</sequence>
<dbReference type="PANTHER" id="PTHR46704">
    <property type="entry name" value="CXC DOMAIN-CONTAINING PROTEIN-RELATED"/>
    <property type="match status" value="1"/>
</dbReference>
<protein>
    <submittedName>
        <fullName evidence="1">Uncharacterized protein</fullName>
    </submittedName>
</protein>
<reference evidence="1 2" key="1">
    <citation type="submission" date="2023-02" db="EMBL/GenBank/DDBJ databases">
        <title>LHISI_Scaffold_Assembly.</title>
        <authorList>
            <person name="Stuart O.P."/>
            <person name="Cleave R."/>
            <person name="Magrath M.J.L."/>
            <person name="Mikheyev A.S."/>
        </authorList>
    </citation>
    <scope>NUCLEOTIDE SEQUENCE [LARGE SCALE GENOMIC DNA]</scope>
    <source>
        <strain evidence="1">Daus_M_001</strain>
        <tissue evidence="1">Leg muscle</tissue>
    </source>
</reference>
<name>A0ABQ9GZW7_9NEOP</name>
<dbReference type="Proteomes" id="UP001159363">
    <property type="component" value="Chromosome 7"/>
</dbReference>
<dbReference type="EMBL" id="JARBHB010000008">
    <property type="protein sequence ID" value="KAJ8877569.1"/>
    <property type="molecule type" value="Genomic_DNA"/>
</dbReference>
<evidence type="ECO:0000313" key="2">
    <source>
        <dbReference type="Proteomes" id="UP001159363"/>
    </source>
</evidence>
<comment type="caution">
    <text evidence="1">The sequence shown here is derived from an EMBL/GenBank/DDBJ whole genome shotgun (WGS) entry which is preliminary data.</text>
</comment>
<keyword evidence="2" id="KW-1185">Reference proteome</keyword>
<organism evidence="1 2">
    <name type="scientific">Dryococelus australis</name>
    <dbReference type="NCBI Taxonomy" id="614101"/>
    <lineage>
        <taxon>Eukaryota</taxon>
        <taxon>Metazoa</taxon>
        <taxon>Ecdysozoa</taxon>
        <taxon>Arthropoda</taxon>
        <taxon>Hexapoda</taxon>
        <taxon>Insecta</taxon>
        <taxon>Pterygota</taxon>
        <taxon>Neoptera</taxon>
        <taxon>Polyneoptera</taxon>
        <taxon>Phasmatodea</taxon>
        <taxon>Verophasmatodea</taxon>
        <taxon>Anareolatae</taxon>
        <taxon>Phasmatidae</taxon>
        <taxon>Eurycanthinae</taxon>
        <taxon>Dryococelus</taxon>
    </lineage>
</organism>
<evidence type="ECO:0000313" key="1">
    <source>
        <dbReference type="EMBL" id="KAJ8877569.1"/>
    </source>
</evidence>
<accession>A0ABQ9GZW7</accession>